<reference evidence="8 9" key="1">
    <citation type="submission" date="2019-01" db="EMBL/GenBank/DDBJ databases">
        <title>A chromosome-scale genome assembly of the yellow perch, Perca flavescens.</title>
        <authorList>
            <person name="Feron R."/>
            <person name="Morvezen R."/>
            <person name="Bestin A."/>
            <person name="Haffray P."/>
            <person name="Klopp C."/>
            <person name="Zahm M."/>
            <person name="Cabau C."/>
            <person name="Roques C."/>
            <person name="Donnadieu C."/>
            <person name="Bouchez O."/>
            <person name="Christie M."/>
            <person name="Larson W."/>
            <person name="Guiguen Y."/>
        </authorList>
    </citation>
    <scope>NUCLEOTIDE SEQUENCE [LARGE SCALE GENOMIC DNA]</scope>
    <source>
        <strain evidence="8">YP-PL-M2</strain>
        <tissue evidence="8">Blood</tissue>
    </source>
</reference>
<evidence type="ECO:0000313" key="9">
    <source>
        <dbReference type="Proteomes" id="UP000295070"/>
    </source>
</evidence>
<evidence type="ECO:0000256" key="4">
    <source>
        <dbReference type="ARBA" id="ARBA00054560"/>
    </source>
</evidence>
<dbReference type="Gene3D" id="3.40.50.720">
    <property type="entry name" value="NAD(P)-binding Rossmann-like Domain"/>
    <property type="match status" value="1"/>
</dbReference>
<evidence type="ECO:0000256" key="2">
    <source>
        <dbReference type="ARBA" id="ARBA00022990"/>
    </source>
</evidence>
<dbReference type="InterPro" id="IPR028939">
    <property type="entry name" value="P5C_Rdtase_cat_N"/>
</dbReference>
<dbReference type="GO" id="GO:0000139">
    <property type="term" value="C:Golgi membrane"/>
    <property type="evidence" value="ECO:0007669"/>
    <property type="project" value="TreeGrafter"/>
</dbReference>
<dbReference type="SUPFAM" id="SSF51735">
    <property type="entry name" value="NAD(P)-binding Rossmann-fold domains"/>
    <property type="match status" value="1"/>
</dbReference>
<dbReference type="Gene3D" id="2.60.120.680">
    <property type="entry name" value="GOLD domain"/>
    <property type="match status" value="1"/>
</dbReference>
<comment type="caution">
    <text evidence="8">The sequence shown here is derived from an EMBL/GenBank/DDBJ whole genome shotgun (WGS) entry which is preliminary data.</text>
</comment>
<dbReference type="PANTHER" id="PTHR22973:SF3">
    <property type="entry name" value="PROTEIN TMED8"/>
    <property type="match status" value="1"/>
</dbReference>
<dbReference type="Pfam" id="PF13897">
    <property type="entry name" value="GOLD_2"/>
    <property type="match status" value="1"/>
</dbReference>
<dbReference type="InterPro" id="IPR009038">
    <property type="entry name" value="GOLD_dom"/>
</dbReference>
<name>A0A484C440_PERFV</name>
<keyword evidence="3" id="KW-0560">Oxidoreductase</keyword>
<feature type="region of interest" description="Disordered" evidence="6">
    <location>
        <begin position="336"/>
        <end position="399"/>
    </location>
</feature>
<feature type="compositionally biased region" description="Acidic residues" evidence="6">
    <location>
        <begin position="495"/>
        <end position="506"/>
    </location>
</feature>
<dbReference type="PROSITE" id="PS50866">
    <property type="entry name" value="GOLD"/>
    <property type="match status" value="1"/>
</dbReference>
<evidence type="ECO:0000256" key="3">
    <source>
        <dbReference type="ARBA" id="ARBA00023002"/>
    </source>
</evidence>
<dbReference type="SUPFAM" id="SSF101576">
    <property type="entry name" value="Supernatant protein factor (SPF), C-terminal domain"/>
    <property type="match status" value="1"/>
</dbReference>
<feature type="compositionally biased region" description="Low complexity" evidence="6">
    <location>
        <begin position="384"/>
        <end position="399"/>
    </location>
</feature>
<organism evidence="8 9">
    <name type="scientific">Perca flavescens</name>
    <name type="common">American yellow perch</name>
    <name type="synonym">Morone flavescens</name>
    <dbReference type="NCBI Taxonomy" id="8167"/>
    <lineage>
        <taxon>Eukaryota</taxon>
        <taxon>Metazoa</taxon>
        <taxon>Chordata</taxon>
        <taxon>Craniata</taxon>
        <taxon>Vertebrata</taxon>
        <taxon>Euteleostomi</taxon>
        <taxon>Actinopterygii</taxon>
        <taxon>Neopterygii</taxon>
        <taxon>Teleostei</taxon>
        <taxon>Neoteleostei</taxon>
        <taxon>Acanthomorphata</taxon>
        <taxon>Eupercaria</taxon>
        <taxon>Perciformes</taxon>
        <taxon>Percoidei</taxon>
        <taxon>Percidae</taxon>
        <taxon>Percinae</taxon>
        <taxon>Perca</taxon>
    </lineage>
</organism>
<dbReference type="EMBL" id="SCKG01000020">
    <property type="protein sequence ID" value="TDG98749.1"/>
    <property type="molecule type" value="Genomic_DNA"/>
</dbReference>
<feature type="region of interest" description="Disordered" evidence="6">
    <location>
        <begin position="491"/>
        <end position="521"/>
    </location>
</feature>
<dbReference type="InterPro" id="IPR036291">
    <property type="entry name" value="NAD(P)-bd_dom_sf"/>
</dbReference>
<gene>
    <name evidence="8" type="ORF">EPR50_G00204010</name>
</gene>
<evidence type="ECO:0000256" key="5">
    <source>
        <dbReference type="ARBA" id="ARBA00072230"/>
    </source>
</evidence>
<dbReference type="Pfam" id="PF03807">
    <property type="entry name" value="F420_oxidored"/>
    <property type="match status" value="1"/>
</dbReference>
<accession>A0A484C440</accession>
<dbReference type="PANTHER" id="PTHR22973">
    <property type="entry name" value="LD35087P"/>
    <property type="match status" value="1"/>
</dbReference>
<dbReference type="STRING" id="8167.A0A484C440"/>
<sequence length="578" mass="63771">MVDVSADLSSFSFETGLTEDEKELLYLRARSAGLTFCGSAHAAFLCKLVHLLRCIIKSHTANRDSLASGEDSDLCIGILGMGHMGKQLLLFLLEKSGIKPSHIKISSRRPESAVEFIQTGVECFFDNHRLAAWADILFLCCLPSHLPKVCADLHSRLSRRCLVYSFISGVPVTRLAQLLGHDFILKPQYDFVACDTADVWLSCTHLTRALTYPLLIEASCPLTVSSGIYLGLNWVCAVLYSLLNICTSTSLGSSDALSLINRIFKEKWPHAVELIAQSFISASYASSLLTEEPFPWISLADAQRNIDVAMERLEATSELQSRLSSLSFSSFPGITSKQCDKRPPDRLQTTDLSQCCTQSKNPADMDEIQDDSGQHSEGNEEAPAELALGEGGEENNSAGSCQLSTEMKAQMPPLKPPTTWTSAALKELKAKLQTEDDSVVTVYRGDIMTVHVPTVPEAKKVCWEFATDGYDIGFGVYFDWTPVTSRSITVHVSESSDDEDEEEEPEGPVGNGDVEKGSKTQTNSNLAEILPVYRQDSHICVQGGSHDFPGEGTYHLKFDNSYSLWRNKTLYYRVYYSA</sequence>
<evidence type="ECO:0000259" key="7">
    <source>
        <dbReference type="PROSITE" id="PS50866"/>
    </source>
</evidence>
<keyword evidence="2" id="KW-0007">Acetylation</keyword>
<evidence type="ECO:0000313" key="8">
    <source>
        <dbReference type="EMBL" id="TDG98749.1"/>
    </source>
</evidence>
<protein>
    <recommendedName>
        <fullName evidence="5">NADP-dependent oxidoreductase domain-containing protein 1</fullName>
    </recommendedName>
</protein>
<comment type="similarity">
    <text evidence="1">Belongs to the pyrroline-5-carboxylate reductase family.</text>
</comment>
<dbReference type="Proteomes" id="UP000295070">
    <property type="component" value="Chromosome 20"/>
</dbReference>
<feature type="compositionally biased region" description="Polar residues" evidence="6">
    <location>
        <begin position="347"/>
        <end position="361"/>
    </location>
</feature>
<keyword evidence="9" id="KW-1185">Reference proteome</keyword>
<dbReference type="InterPro" id="IPR052269">
    <property type="entry name" value="Golgi-PI4KB_interaction"/>
</dbReference>
<dbReference type="FunFam" id="3.40.50.720:FF:000447">
    <property type="entry name" value="NADP dependent oxidoreductase domain containing 1"/>
    <property type="match status" value="1"/>
</dbReference>
<dbReference type="GO" id="GO:0016491">
    <property type="term" value="F:oxidoreductase activity"/>
    <property type="evidence" value="ECO:0007669"/>
    <property type="project" value="UniProtKB-KW"/>
</dbReference>
<comment type="function">
    <text evidence="4">Probable oxidoreductase.</text>
</comment>
<dbReference type="InterPro" id="IPR036598">
    <property type="entry name" value="GOLD_dom_sf"/>
</dbReference>
<evidence type="ECO:0000256" key="6">
    <source>
        <dbReference type="SAM" id="MobiDB-lite"/>
    </source>
</evidence>
<proteinExistence type="inferred from homology"/>
<evidence type="ECO:0000256" key="1">
    <source>
        <dbReference type="ARBA" id="ARBA00005525"/>
    </source>
</evidence>
<dbReference type="AlphaFoldDB" id="A0A484C440"/>
<feature type="domain" description="GOLD" evidence="7">
    <location>
        <begin position="425"/>
        <end position="576"/>
    </location>
</feature>